<dbReference type="EMBL" id="JARQZJ010000062">
    <property type="protein sequence ID" value="KAK9879403.1"/>
    <property type="molecule type" value="Genomic_DNA"/>
</dbReference>
<reference evidence="3 4" key="1">
    <citation type="submission" date="2023-03" db="EMBL/GenBank/DDBJ databases">
        <title>Genome insight into feeding habits of ladybird beetles.</title>
        <authorList>
            <person name="Li H.-S."/>
            <person name="Huang Y.-H."/>
            <person name="Pang H."/>
        </authorList>
    </citation>
    <scope>NUCLEOTIDE SEQUENCE [LARGE SCALE GENOMIC DNA]</scope>
    <source>
        <strain evidence="3">SYSU_2023b</strain>
        <tissue evidence="3">Whole body</tissue>
    </source>
</reference>
<comment type="caution">
    <text evidence="3">The sequence shown here is derived from an EMBL/GenBank/DDBJ whole genome shotgun (WGS) entry which is preliminary data.</text>
</comment>
<organism evidence="3 4">
    <name type="scientific">Henosepilachna vigintioctopunctata</name>
    <dbReference type="NCBI Taxonomy" id="420089"/>
    <lineage>
        <taxon>Eukaryota</taxon>
        <taxon>Metazoa</taxon>
        <taxon>Ecdysozoa</taxon>
        <taxon>Arthropoda</taxon>
        <taxon>Hexapoda</taxon>
        <taxon>Insecta</taxon>
        <taxon>Pterygota</taxon>
        <taxon>Neoptera</taxon>
        <taxon>Endopterygota</taxon>
        <taxon>Coleoptera</taxon>
        <taxon>Polyphaga</taxon>
        <taxon>Cucujiformia</taxon>
        <taxon>Coccinelloidea</taxon>
        <taxon>Coccinellidae</taxon>
        <taxon>Epilachninae</taxon>
        <taxon>Epilachnini</taxon>
        <taxon>Henosepilachna</taxon>
    </lineage>
</organism>
<keyword evidence="1" id="KW-0175">Coiled coil</keyword>
<feature type="compositionally biased region" description="Polar residues" evidence="2">
    <location>
        <begin position="237"/>
        <end position="247"/>
    </location>
</feature>
<evidence type="ECO:0000313" key="3">
    <source>
        <dbReference type="EMBL" id="KAK9879403.1"/>
    </source>
</evidence>
<evidence type="ECO:0000256" key="2">
    <source>
        <dbReference type="SAM" id="MobiDB-lite"/>
    </source>
</evidence>
<accession>A0AAW1UE31</accession>
<gene>
    <name evidence="3" type="ORF">WA026_006469</name>
</gene>
<dbReference type="AlphaFoldDB" id="A0AAW1UE31"/>
<feature type="coiled-coil region" evidence="1">
    <location>
        <begin position="379"/>
        <end position="413"/>
    </location>
</feature>
<keyword evidence="4" id="KW-1185">Reference proteome</keyword>
<proteinExistence type="predicted"/>
<sequence>MKSPRDTKERKKMDLLDSNLAELMTHHKKLPHLKQKSHKRKKTLRRRPSSMIRINSSAELKKMLIEKRSSPSFTLSNTGDYFRTFLRHQNPRTLLTYYQTSSSSKDNGGDTYDEQYFKNQHIVVATTSNPISPICSGPCGSKRRSPPPLSPCTCTCGTTYEKPRRNQSDESNLNKQKKREFRIQERQDIEDTRAEETQSDKRTQEIQNYDMDDIRAPDNQRDRDDVSIDPGGRRLTKTASVQRQPSSIMRDPELDRPKSQILIRVESQSKSLDTRDIQPSRDLQAPSDTRPTYSRQNLTIDIRNAEVPIQGTIEDAQTNKHVVCITECGDPCNVKATSICTCCHQPIVPKKPCCACPPEVREPPNLKSKCICDILTCLKEKIRIQTAEQNRNLDQILEELNKQDRELKEIRNFVEKYNDSKRKATNKSSRVRECSCYAVTVQQGFTTDMKPLPATLRQEDVREENSLQDQESKSTEPEIIELFGSNEVFVDEKRPKRILKKSLGKLYGIGIAKSRRFL</sequence>
<feature type="region of interest" description="Disordered" evidence="2">
    <location>
        <begin position="31"/>
        <end position="50"/>
    </location>
</feature>
<name>A0AAW1UE31_9CUCU</name>
<evidence type="ECO:0000313" key="4">
    <source>
        <dbReference type="Proteomes" id="UP001431783"/>
    </source>
</evidence>
<dbReference type="Proteomes" id="UP001431783">
    <property type="component" value="Unassembled WGS sequence"/>
</dbReference>
<feature type="compositionally biased region" description="Basic and acidic residues" evidence="2">
    <location>
        <begin position="181"/>
        <end position="204"/>
    </location>
</feature>
<feature type="compositionally biased region" description="Basic residues" evidence="2">
    <location>
        <begin position="31"/>
        <end position="48"/>
    </location>
</feature>
<protein>
    <submittedName>
        <fullName evidence="3">Uncharacterized protein</fullName>
    </submittedName>
</protein>
<feature type="compositionally biased region" description="Basic and acidic residues" evidence="2">
    <location>
        <begin position="212"/>
        <end position="226"/>
    </location>
</feature>
<evidence type="ECO:0000256" key="1">
    <source>
        <dbReference type="SAM" id="Coils"/>
    </source>
</evidence>
<feature type="region of interest" description="Disordered" evidence="2">
    <location>
        <begin position="157"/>
        <end position="292"/>
    </location>
</feature>